<keyword evidence="5" id="KW-0963">Cytoplasm</keyword>
<feature type="binding site" evidence="14">
    <location>
        <position position="316"/>
    </location>
    <ligand>
        <name>L-glutamate</name>
        <dbReference type="ChEBI" id="CHEBI:29985"/>
    </ligand>
</feature>
<dbReference type="Proteomes" id="UP000035704">
    <property type="component" value="Chromosome"/>
</dbReference>
<evidence type="ECO:0000256" key="10">
    <source>
        <dbReference type="ARBA" id="ARBA00022842"/>
    </source>
</evidence>
<organism evidence="20 21">
    <name type="scientific">Clostridium aceticum</name>
    <dbReference type="NCBI Taxonomy" id="84022"/>
    <lineage>
        <taxon>Bacteria</taxon>
        <taxon>Bacillati</taxon>
        <taxon>Bacillota</taxon>
        <taxon>Clostridia</taxon>
        <taxon>Eubacteriales</taxon>
        <taxon>Clostridiaceae</taxon>
        <taxon>Clostridium</taxon>
    </lineage>
</organism>
<feature type="modified residue" description="O-AMP-tyrosine" evidence="17">
    <location>
        <position position="373"/>
    </location>
</feature>
<evidence type="ECO:0000256" key="17">
    <source>
        <dbReference type="PIRSR" id="PIRSR604809-50"/>
    </source>
</evidence>
<dbReference type="InterPro" id="IPR036651">
    <property type="entry name" value="Gln_synt_N_sf"/>
</dbReference>
<dbReference type="GO" id="GO:0004356">
    <property type="term" value="F:glutamine synthetase activity"/>
    <property type="evidence" value="ECO:0007669"/>
    <property type="project" value="UniProtKB-EC"/>
</dbReference>
<keyword evidence="17" id="KW-0597">Phosphoprotein</keyword>
<dbReference type="SUPFAM" id="SSF54368">
    <property type="entry name" value="Glutamine synthetase, N-terminal domain"/>
    <property type="match status" value="1"/>
</dbReference>
<evidence type="ECO:0000256" key="8">
    <source>
        <dbReference type="ARBA" id="ARBA00022741"/>
    </source>
</evidence>
<dbReference type="PROSITE" id="PS00180">
    <property type="entry name" value="GLNA_1"/>
    <property type="match status" value="1"/>
</dbReference>
<feature type="binding site" evidence="16">
    <location>
        <position position="333"/>
    </location>
    <ligand>
        <name>Mg(2+)</name>
        <dbReference type="ChEBI" id="CHEBI:18420"/>
        <label>1</label>
    </ligand>
</feature>
<accession>A0A0D8I7Z4</accession>
<dbReference type="RefSeq" id="WP_044825802.1">
    <property type="nucleotide sequence ID" value="NZ_CP009687.1"/>
</dbReference>
<evidence type="ECO:0000256" key="2">
    <source>
        <dbReference type="ARBA" id="ARBA00009897"/>
    </source>
</evidence>
<dbReference type="Pfam" id="PF00120">
    <property type="entry name" value="Gln-synt_C"/>
    <property type="match status" value="1"/>
</dbReference>
<evidence type="ECO:0000256" key="11">
    <source>
        <dbReference type="ARBA" id="ARBA00030136"/>
    </source>
</evidence>
<proteinExistence type="inferred from homology"/>
<comment type="similarity">
    <text evidence="2 18 19">Belongs to the glutamine synthetase family.</text>
</comment>
<keyword evidence="9 15" id="KW-0067">ATP-binding</keyword>
<dbReference type="AlphaFoldDB" id="A0A0D8I7Z4"/>
<feature type="binding site" evidence="16">
    <location>
        <position position="134"/>
    </location>
    <ligand>
        <name>Mg(2+)</name>
        <dbReference type="ChEBI" id="CHEBI:18420"/>
        <label>1</label>
    </ligand>
</feature>
<feature type="binding site" evidence="16">
    <location>
        <position position="245"/>
    </location>
    <ligand>
        <name>Mg(2+)</name>
        <dbReference type="ChEBI" id="CHEBI:18420"/>
        <label>1</label>
    </ligand>
</feature>
<dbReference type="PANTHER" id="PTHR43407">
    <property type="entry name" value="GLUTAMINE SYNTHETASE"/>
    <property type="match status" value="1"/>
</dbReference>
<evidence type="ECO:0000256" key="16">
    <source>
        <dbReference type="PIRSR" id="PIRSR604809-3"/>
    </source>
</evidence>
<dbReference type="InterPro" id="IPR008147">
    <property type="entry name" value="Gln_synt_N"/>
</dbReference>
<dbReference type="PROSITE" id="PS51986">
    <property type="entry name" value="GS_BETA_GRASP"/>
    <property type="match status" value="1"/>
</dbReference>
<feature type="binding site" evidence="16">
    <location>
        <position position="132"/>
    </location>
    <ligand>
        <name>Mg(2+)</name>
        <dbReference type="ChEBI" id="CHEBI:18420"/>
        <label>1</label>
    </ligand>
</feature>
<dbReference type="SMART" id="SM01230">
    <property type="entry name" value="Gln-synt_C"/>
    <property type="match status" value="1"/>
</dbReference>
<dbReference type="NCBIfam" id="TIGR00653">
    <property type="entry name" value="GlnA"/>
    <property type="match status" value="1"/>
</dbReference>
<evidence type="ECO:0000256" key="6">
    <source>
        <dbReference type="ARBA" id="ARBA00022598"/>
    </source>
</evidence>
<evidence type="ECO:0000256" key="12">
    <source>
        <dbReference type="ARBA" id="ARBA00030668"/>
    </source>
</evidence>
<evidence type="ECO:0000256" key="3">
    <source>
        <dbReference type="ARBA" id="ARBA00012937"/>
    </source>
</evidence>
<dbReference type="InterPro" id="IPR027302">
    <property type="entry name" value="Gln_synth_N_conserv_site"/>
</dbReference>
<feature type="binding site" evidence="16">
    <location>
        <position position="196"/>
    </location>
    <ligand>
        <name>Mg(2+)</name>
        <dbReference type="ChEBI" id="CHEBI:18420"/>
        <label>1</label>
    </ligand>
</feature>
<comment type="cofactor">
    <cofactor evidence="16">
        <name>Mg(2+)</name>
        <dbReference type="ChEBI" id="CHEBI:18420"/>
    </cofactor>
    <text evidence="16">Binds 2 Mg(2+) ions per subunit.</text>
</comment>
<gene>
    <name evidence="20" type="primary">glnA2</name>
    <name evidence="20" type="ORF">CACET_c08050</name>
</gene>
<dbReference type="GO" id="GO:0046872">
    <property type="term" value="F:metal ion binding"/>
    <property type="evidence" value="ECO:0007669"/>
    <property type="project" value="UniProtKB-KW"/>
</dbReference>
<feature type="binding site" evidence="15">
    <location>
        <position position="184"/>
    </location>
    <ligand>
        <name>ATP</name>
        <dbReference type="ChEBI" id="CHEBI:30616"/>
    </ligand>
</feature>
<sequence length="444" mass="50261">MSNLNSDDVKRIVREENVRFIRLQFTDVFGKLKNVAITPNQLDTALNNEIMFDGSSIDGFVRIEESDMYLAPDPSTFTIFPWKSNGYGKIARMICDVYNPDGTPFEGCPRNVLKKKISQLKEHGFEFYVGPEVEFFLFEADEKGRPTTEVQDHAGYFDLGPTDLGEEARRDICLTLEEMGFEIEASHHEVAPGQHEIDFKYDDALKTADNVSTFKLVVKSIAKKHGLHATFMPKPITGKHGTCMHLNQSLYKNGENAFYCSDDSLGLSQEAYYYIGGLIKHAREFAAITNATVNSYKRFVPGFEAPTDIAWATANRSPLIRIPAKRGAATRVELRNPDPTANHYLAFASVLAAGLEGIKNKIQPPSCCNENIYDIDDKDKKSRGIQQFPESLKEAVIELEKSQLMKETLGSHIHATYVEAKKKEWLEYSQEVHQWEIEKYLAQY</sequence>
<reference evidence="20 21" key="1">
    <citation type="submission" date="2014-10" db="EMBL/GenBank/DDBJ databases">
        <title>Genome sequence of Clostridium aceticum DSM 1496.</title>
        <authorList>
            <person name="Poehlein A."/>
            <person name="Schiel-Bengelsdorf B."/>
            <person name="Gottschalk G."/>
            <person name="Duerre P."/>
            <person name="Daniel R."/>
        </authorList>
    </citation>
    <scope>NUCLEOTIDE SEQUENCE [LARGE SCALE GENOMIC DNA]</scope>
    <source>
        <strain evidence="20 21">DSM 1496</strain>
    </source>
</reference>
<dbReference type="InterPro" id="IPR008146">
    <property type="entry name" value="Gln_synth_cat_dom"/>
</dbReference>
<dbReference type="PANTHER" id="PTHR43407:SF1">
    <property type="entry name" value="LENGSIN"/>
    <property type="match status" value="1"/>
</dbReference>
<dbReference type="EC" id="6.3.1.2" evidence="3"/>
<evidence type="ECO:0000256" key="19">
    <source>
        <dbReference type="RuleBase" id="RU000384"/>
    </source>
</evidence>
<keyword evidence="7 16" id="KW-0479">Metal-binding</keyword>
<dbReference type="KEGG" id="cace:CACET_c08050"/>
<dbReference type="SUPFAM" id="SSF55931">
    <property type="entry name" value="Glutamine synthetase/guanido kinase"/>
    <property type="match status" value="1"/>
</dbReference>
<evidence type="ECO:0000256" key="13">
    <source>
        <dbReference type="ARBA" id="ARBA00049436"/>
    </source>
</evidence>
<feature type="binding site" evidence="14">
    <location>
        <position position="304"/>
    </location>
    <ligand>
        <name>L-glutamate</name>
        <dbReference type="ChEBI" id="CHEBI:29985"/>
    </ligand>
</feature>
<evidence type="ECO:0000256" key="1">
    <source>
        <dbReference type="ARBA" id="ARBA00004496"/>
    </source>
</evidence>
<dbReference type="GO" id="GO:0006542">
    <property type="term" value="P:glutamine biosynthetic process"/>
    <property type="evidence" value="ECO:0007669"/>
    <property type="project" value="InterPro"/>
</dbReference>
<dbReference type="InterPro" id="IPR004809">
    <property type="entry name" value="Gln_synth_I"/>
</dbReference>
<dbReference type="FunFam" id="3.10.20.70:FF:000005">
    <property type="entry name" value="Glutamine synthetase"/>
    <property type="match status" value="1"/>
</dbReference>
<dbReference type="STRING" id="84022.CACET_c08050"/>
<feature type="binding site" evidence="15">
    <location>
        <begin position="199"/>
        <end position="201"/>
    </location>
    <ligand>
        <name>ATP</name>
        <dbReference type="ChEBI" id="CHEBI:30616"/>
    </ligand>
</feature>
<comment type="catalytic activity">
    <reaction evidence="13">
        <text>L-glutamate + NH4(+) + ATP = L-glutamine + ADP + phosphate + H(+)</text>
        <dbReference type="Rhea" id="RHEA:16169"/>
        <dbReference type="ChEBI" id="CHEBI:15378"/>
        <dbReference type="ChEBI" id="CHEBI:28938"/>
        <dbReference type="ChEBI" id="CHEBI:29985"/>
        <dbReference type="ChEBI" id="CHEBI:30616"/>
        <dbReference type="ChEBI" id="CHEBI:43474"/>
        <dbReference type="ChEBI" id="CHEBI:58359"/>
        <dbReference type="ChEBI" id="CHEBI:456216"/>
        <dbReference type="EC" id="6.3.1.2"/>
    </reaction>
</comment>
<keyword evidence="6 20" id="KW-0436">Ligase</keyword>
<evidence type="ECO:0000256" key="5">
    <source>
        <dbReference type="ARBA" id="ARBA00022490"/>
    </source>
</evidence>
<dbReference type="PROSITE" id="PS51987">
    <property type="entry name" value="GS_CATALYTIC"/>
    <property type="match status" value="1"/>
</dbReference>
<feature type="binding site" evidence="14">
    <location>
        <position position="298"/>
    </location>
    <ligand>
        <name>L-glutamate</name>
        <dbReference type="ChEBI" id="CHEBI:29985"/>
    </ligand>
</feature>
<keyword evidence="8 15" id="KW-0547">Nucleotide-binding</keyword>
<feature type="binding site" evidence="16">
    <location>
        <position position="189"/>
    </location>
    <ligand>
        <name>Mg(2+)</name>
        <dbReference type="ChEBI" id="CHEBI:18420"/>
        <label>1</label>
    </ligand>
</feature>
<name>A0A0D8I7Z4_9CLOT</name>
<dbReference type="GO" id="GO:0016020">
    <property type="term" value="C:membrane"/>
    <property type="evidence" value="ECO:0007669"/>
    <property type="project" value="TreeGrafter"/>
</dbReference>
<evidence type="ECO:0000256" key="18">
    <source>
        <dbReference type="PROSITE-ProRule" id="PRU01330"/>
    </source>
</evidence>
<evidence type="ECO:0000256" key="15">
    <source>
        <dbReference type="PIRSR" id="PIRSR604809-2"/>
    </source>
</evidence>
<keyword evidence="10 16" id="KW-0460">Magnesium</keyword>
<dbReference type="Gene3D" id="3.30.590.10">
    <property type="entry name" value="Glutamine synthetase/guanido kinase, catalytic domain"/>
    <property type="match status" value="1"/>
</dbReference>
<evidence type="ECO:0000313" key="21">
    <source>
        <dbReference type="Proteomes" id="UP000035704"/>
    </source>
</evidence>
<evidence type="ECO:0000256" key="9">
    <source>
        <dbReference type="ARBA" id="ARBA00022840"/>
    </source>
</evidence>
<dbReference type="Gene3D" id="3.10.20.70">
    <property type="entry name" value="Glutamine synthetase, N-terminal domain"/>
    <property type="match status" value="1"/>
</dbReference>
<evidence type="ECO:0000313" key="20">
    <source>
        <dbReference type="EMBL" id="AKL94315.1"/>
    </source>
</evidence>
<comment type="subcellular location">
    <subcellularLocation>
        <location evidence="1">Cytoplasm</location>
    </subcellularLocation>
</comment>
<feature type="binding site" evidence="14">
    <location>
        <position position="335"/>
    </location>
    <ligand>
        <name>L-glutamate</name>
        <dbReference type="ChEBI" id="CHEBI:29985"/>
    </ligand>
</feature>
<keyword evidence="21" id="KW-1185">Reference proteome</keyword>
<dbReference type="GO" id="GO:0005737">
    <property type="term" value="C:cytoplasm"/>
    <property type="evidence" value="ECO:0007669"/>
    <property type="project" value="UniProtKB-SubCell"/>
</dbReference>
<evidence type="ECO:0000256" key="14">
    <source>
        <dbReference type="PIRSR" id="PIRSR604809-1"/>
    </source>
</evidence>
<evidence type="ECO:0000256" key="7">
    <source>
        <dbReference type="ARBA" id="ARBA00022723"/>
    </source>
</evidence>
<protein>
    <recommendedName>
        <fullName evidence="4">Glutamine synthetase</fullName>
        <ecNumber evidence="3">6.3.1.2</ecNumber>
    </recommendedName>
    <alternativeName>
        <fullName evidence="12">Glutamate--ammonia ligase</fullName>
    </alternativeName>
    <alternativeName>
        <fullName evidence="11">Glutamine synthetase I alpha</fullName>
    </alternativeName>
</protein>
<dbReference type="EMBL" id="CP009687">
    <property type="protein sequence ID" value="AKL94315.1"/>
    <property type="molecule type" value="Genomic_DNA"/>
</dbReference>
<dbReference type="InterPro" id="IPR014746">
    <property type="entry name" value="Gln_synth/guanido_kin_cat_dom"/>
</dbReference>
<dbReference type="GO" id="GO:0005524">
    <property type="term" value="F:ATP binding"/>
    <property type="evidence" value="ECO:0007669"/>
    <property type="project" value="UniProtKB-KW"/>
</dbReference>
<dbReference type="OrthoDB" id="9807095at2"/>
<dbReference type="Pfam" id="PF03951">
    <property type="entry name" value="Gln-synt_N"/>
    <property type="match status" value="1"/>
</dbReference>
<feature type="binding site" evidence="15">
    <location>
        <position position="316"/>
    </location>
    <ligand>
        <name>ATP</name>
        <dbReference type="ChEBI" id="CHEBI:30616"/>
    </ligand>
</feature>
<dbReference type="FunFam" id="3.30.590.10:FF:000003">
    <property type="entry name" value="Glutamine synthetase 2"/>
    <property type="match status" value="1"/>
</dbReference>
<dbReference type="PATRIC" id="fig|84022.5.peg.1297"/>
<evidence type="ECO:0000256" key="4">
    <source>
        <dbReference type="ARBA" id="ARBA00021364"/>
    </source>
</evidence>